<dbReference type="GO" id="GO:0042806">
    <property type="term" value="F:fucose binding"/>
    <property type="evidence" value="ECO:0007669"/>
    <property type="project" value="UniProtKB-ARBA"/>
</dbReference>
<dbReference type="SMART" id="SM00060">
    <property type="entry name" value="FN3"/>
    <property type="match status" value="2"/>
</dbReference>
<dbReference type="GO" id="GO:0046872">
    <property type="term" value="F:metal ion binding"/>
    <property type="evidence" value="ECO:0007669"/>
    <property type="project" value="UniProtKB-KW"/>
</dbReference>
<feature type="non-terminal residue" evidence="8">
    <location>
        <position position="1"/>
    </location>
</feature>
<dbReference type="Gene3D" id="2.60.120.260">
    <property type="entry name" value="Galactose-binding domain-like"/>
    <property type="match status" value="1"/>
</dbReference>
<comment type="function">
    <text evidence="1">Acts as a defensive agent. Recognizes blood group fucosylated oligosaccharides including A, B, H and Lewis B-type antigens. Does not recognize Lewis A antigen and has low affinity for monovalent haptens.</text>
</comment>
<dbReference type="Gene3D" id="2.60.40.10">
    <property type="entry name" value="Immunoglobulins"/>
    <property type="match status" value="2"/>
</dbReference>
<dbReference type="GO" id="GO:0001868">
    <property type="term" value="P:regulation of complement activation, lectin pathway"/>
    <property type="evidence" value="ECO:0007669"/>
    <property type="project" value="UniProtKB-ARBA"/>
</dbReference>
<dbReference type="SUPFAM" id="SSF49265">
    <property type="entry name" value="Fibronectin type III"/>
    <property type="match status" value="1"/>
</dbReference>
<dbReference type="InterPro" id="IPR039477">
    <property type="entry name" value="ILEI/PANDER_dom"/>
</dbReference>
<dbReference type="AlphaFoldDB" id="A0A6S7J2D5"/>
<proteinExistence type="inferred from homology"/>
<feature type="non-terminal residue" evidence="8">
    <location>
        <position position="652"/>
    </location>
</feature>
<dbReference type="EMBL" id="CACRXK020012866">
    <property type="protein sequence ID" value="CAB4024154.1"/>
    <property type="molecule type" value="Genomic_DNA"/>
</dbReference>
<comment type="similarity">
    <text evidence="2">Belongs to the fucolectin family.</text>
</comment>
<dbReference type="GO" id="GO:0010185">
    <property type="term" value="P:regulation of cellular defense response"/>
    <property type="evidence" value="ECO:0007669"/>
    <property type="project" value="UniProtKB-ARBA"/>
</dbReference>
<keyword evidence="9" id="KW-1185">Reference proteome</keyword>
<dbReference type="PROSITE" id="PS52031">
    <property type="entry name" value="GG_LECTIN"/>
    <property type="match status" value="1"/>
</dbReference>
<keyword evidence="7" id="KW-1015">Disulfide bond</keyword>
<dbReference type="SUPFAM" id="SSF49785">
    <property type="entry name" value="Galactose-binding domain-like"/>
    <property type="match status" value="1"/>
</dbReference>
<evidence type="ECO:0000256" key="5">
    <source>
        <dbReference type="ARBA" id="ARBA00022734"/>
    </source>
</evidence>
<dbReference type="Pfam" id="PF22633">
    <property type="entry name" value="F5_F8_type_C_2"/>
    <property type="match status" value="1"/>
</dbReference>
<reference evidence="8" key="1">
    <citation type="submission" date="2020-04" db="EMBL/GenBank/DDBJ databases">
        <authorList>
            <person name="Alioto T."/>
            <person name="Alioto T."/>
            <person name="Gomez Garrido J."/>
        </authorList>
    </citation>
    <scope>NUCLEOTIDE SEQUENCE</scope>
    <source>
        <strain evidence="8">A484AB</strain>
    </source>
</reference>
<evidence type="ECO:0000313" key="9">
    <source>
        <dbReference type="Proteomes" id="UP001152795"/>
    </source>
</evidence>
<dbReference type="InterPro" id="IPR006585">
    <property type="entry name" value="FTP1"/>
</dbReference>
<dbReference type="CDD" id="cd00063">
    <property type="entry name" value="FN3"/>
    <property type="match status" value="2"/>
</dbReference>
<dbReference type="OrthoDB" id="547680at2759"/>
<evidence type="ECO:0000256" key="2">
    <source>
        <dbReference type="ARBA" id="ARBA00010147"/>
    </source>
</evidence>
<organism evidence="8 9">
    <name type="scientific">Paramuricea clavata</name>
    <name type="common">Red gorgonian</name>
    <name type="synonym">Violescent sea-whip</name>
    <dbReference type="NCBI Taxonomy" id="317549"/>
    <lineage>
        <taxon>Eukaryota</taxon>
        <taxon>Metazoa</taxon>
        <taxon>Cnidaria</taxon>
        <taxon>Anthozoa</taxon>
        <taxon>Octocorallia</taxon>
        <taxon>Malacalcyonacea</taxon>
        <taxon>Plexauridae</taxon>
        <taxon>Paramuricea</taxon>
    </lineage>
</organism>
<evidence type="ECO:0000313" key="8">
    <source>
        <dbReference type="EMBL" id="CAB4024154.1"/>
    </source>
</evidence>
<dbReference type="InterPro" id="IPR003961">
    <property type="entry name" value="FN3_dom"/>
</dbReference>
<dbReference type="Pfam" id="PF00041">
    <property type="entry name" value="fn3"/>
    <property type="match status" value="2"/>
</dbReference>
<evidence type="ECO:0000256" key="3">
    <source>
        <dbReference type="ARBA" id="ARBA00011233"/>
    </source>
</evidence>
<dbReference type="InterPro" id="IPR051941">
    <property type="entry name" value="BG_Antigen-Binding_Lectin"/>
</dbReference>
<name>A0A6S7J2D5_PARCT</name>
<evidence type="ECO:0000256" key="1">
    <source>
        <dbReference type="ARBA" id="ARBA00002219"/>
    </source>
</evidence>
<comment type="subunit">
    <text evidence="3">Homotrimer.</text>
</comment>
<protein>
    <submittedName>
        <fullName evidence="8">Partial</fullName>
    </submittedName>
</protein>
<dbReference type="Proteomes" id="UP001152795">
    <property type="component" value="Unassembled WGS sequence"/>
</dbReference>
<dbReference type="InterPro" id="IPR013783">
    <property type="entry name" value="Ig-like_fold"/>
</dbReference>
<comment type="caution">
    <text evidence="8">The sequence shown here is derived from an EMBL/GenBank/DDBJ whole genome shotgun (WGS) entry which is preliminary data.</text>
</comment>
<dbReference type="PANTHER" id="PTHR45713">
    <property type="entry name" value="FTP DOMAIN-CONTAINING PROTEIN"/>
    <property type="match status" value="1"/>
</dbReference>
<keyword evidence="4" id="KW-0479">Metal-binding</keyword>
<dbReference type="PANTHER" id="PTHR45713:SF6">
    <property type="entry name" value="F5_8 TYPE C DOMAIN-CONTAINING PROTEIN"/>
    <property type="match status" value="1"/>
</dbReference>
<dbReference type="InterPro" id="IPR036116">
    <property type="entry name" value="FN3_sf"/>
</dbReference>
<dbReference type="InterPro" id="IPR008979">
    <property type="entry name" value="Galactose-bd-like_sf"/>
</dbReference>
<evidence type="ECO:0000256" key="7">
    <source>
        <dbReference type="ARBA" id="ARBA00023157"/>
    </source>
</evidence>
<dbReference type="Pfam" id="PF15711">
    <property type="entry name" value="ILEI"/>
    <property type="match status" value="2"/>
</dbReference>
<gene>
    <name evidence="8" type="ORF">PACLA_8A065467</name>
</gene>
<evidence type="ECO:0000256" key="6">
    <source>
        <dbReference type="ARBA" id="ARBA00022837"/>
    </source>
</evidence>
<sequence>WAVDLEREIFVTAIRITNRADCCWTDLANFDIRVGANLTDGGKRNSQCGPTYTDHVGGARTVTVNCGPPLLGRFVTVSITEAEGTLNFCELEVYGYHRENVFSVKAISYGTKNYTDLGRLSQLIVDDTYNETFVNWGHYVISFDMTTGQKIAQKHFDTQNDSSALTKMPVYLQNLRSEIFVFVILNRAGWKYYQTSIPVLGTLSGHSNISDQLTWGDAWTLLGYKGILPSPSWRNSVTKNTGHSPAIIEDVIPKLSVPPALPSSSIVVVDLTSSSFTIRWSRPPDIVTENELPLKYTVCVSEPGSMADGSVVNASTMVNSSLVMVNSTVSNSTLVNDSMVHDTVDKNCESVGDATSYTMTGLRPQTDYVVSVKAHSFAGFGPETAVHVATMKNDSRKIYVELVSRIGPDVSYRLDAQPYSSITVGGQQHNFVRHGFNFIVLHPKTGSQVMQRSFNTLRYPSSSTQMAEFLSTVPKPSIILMVVYHQANLDRFPENAFLSACPNAPSSYTKHESWSMICLYGFGSMPWVTSLKSDAKRGPAVIKTHILLPKDLESAPNLTSVVATSSETLKLSWTVPMTDNYTGDISYYQICYQRSSTPTDSGCSLVSAGSNLTEVEINGLLPYREYRVKIRGVVALGYGPYSDVLLQTTLEA</sequence>
<keyword evidence="6" id="KW-0106">Calcium</keyword>
<keyword evidence="5" id="KW-0430">Lectin</keyword>
<accession>A0A6S7J2D5</accession>
<evidence type="ECO:0000256" key="4">
    <source>
        <dbReference type="ARBA" id="ARBA00022723"/>
    </source>
</evidence>
<dbReference type="PROSITE" id="PS50853">
    <property type="entry name" value="FN3"/>
    <property type="match status" value="2"/>
</dbReference>
<dbReference type="SMART" id="SM00607">
    <property type="entry name" value="FTP"/>
    <property type="match status" value="1"/>
</dbReference>